<evidence type="ECO:0000313" key="2">
    <source>
        <dbReference type="EMBL" id="PKR58118.1"/>
    </source>
</evidence>
<evidence type="ECO:0000256" key="1">
    <source>
        <dbReference type="ARBA" id="ARBA00022649"/>
    </source>
</evidence>
<dbReference type="RefSeq" id="WP_101301873.1">
    <property type="nucleotide sequence ID" value="NZ_NXGX01000004.1"/>
</dbReference>
<keyword evidence="3" id="KW-1185">Reference proteome</keyword>
<accession>A0A2N3L5P4</accession>
<reference evidence="2 3" key="1">
    <citation type="submission" date="2017-09" db="EMBL/GenBank/DDBJ databases">
        <title>Biodiversity and function of Thalassospira species in the particle-attached aromatic-hydrocarbon-degrading consortia from the surface seawater of the China South Sea.</title>
        <authorList>
            <person name="Dong C."/>
            <person name="Lai Q."/>
            <person name="Shao Z."/>
        </authorList>
    </citation>
    <scope>NUCLEOTIDE SEQUENCE [LARGE SCALE GENOMIC DNA]</scope>
    <source>
        <strain evidence="2 3">139Z-12</strain>
    </source>
</reference>
<comment type="caution">
    <text evidence="2">The sequence shown here is derived from an EMBL/GenBank/DDBJ whole genome shotgun (WGS) entry which is preliminary data.</text>
</comment>
<organism evidence="2 3">
    <name type="scientific">Thalassospira lohafexi</name>
    <dbReference type="NCBI Taxonomy" id="744227"/>
    <lineage>
        <taxon>Bacteria</taxon>
        <taxon>Pseudomonadati</taxon>
        <taxon>Pseudomonadota</taxon>
        <taxon>Alphaproteobacteria</taxon>
        <taxon>Rhodospirillales</taxon>
        <taxon>Thalassospiraceae</taxon>
        <taxon>Thalassospira</taxon>
    </lineage>
</organism>
<gene>
    <name evidence="2" type="ORF">COO92_10165</name>
</gene>
<protein>
    <submittedName>
        <fullName evidence="2">Post-segregation antitoxin CcdA</fullName>
    </submittedName>
</protein>
<sequence length="80" mass="8766">MTGTAAKPHRKPTNISLDVDLLNEAKALGINISRTAELGLREAVAKQRAVLWKQENKAAIDASNSYVDRQGIPLASHRKF</sequence>
<proteinExistence type="predicted"/>
<name>A0A2N3L5P4_9PROT</name>
<dbReference type="Proteomes" id="UP000233332">
    <property type="component" value="Unassembled WGS sequence"/>
</dbReference>
<dbReference type="Pfam" id="PF07362">
    <property type="entry name" value="CcdA"/>
    <property type="match status" value="1"/>
</dbReference>
<keyword evidence="1" id="KW-1277">Toxin-antitoxin system</keyword>
<evidence type="ECO:0000313" key="3">
    <source>
        <dbReference type="Proteomes" id="UP000233332"/>
    </source>
</evidence>
<dbReference type="InterPro" id="IPR009956">
    <property type="entry name" value="Post-segregation_anti-tox_CcdA"/>
</dbReference>
<dbReference type="AlphaFoldDB" id="A0A2N3L5P4"/>
<dbReference type="EMBL" id="NXGX01000004">
    <property type="protein sequence ID" value="PKR58118.1"/>
    <property type="molecule type" value="Genomic_DNA"/>
</dbReference>